<dbReference type="InterPro" id="IPR022185">
    <property type="entry name" value="DUF3712"/>
</dbReference>
<dbReference type="PANTHER" id="PTHR35895:SF1">
    <property type="entry name" value="LIPID-BINDING SERUM GLYCOPROTEIN C-TERMINAL DOMAIN-CONTAINING PROTEIN"/>
    <property type="match status" value="1"/>
</dbReference>
<comment type="caution">
    <text evidence="2">The sequence shown here is derived from an EMBL/GenBank/DDBJ whole genome shotgun (WGS) entry which is preliminary data.</text>
</comment>
<dbReference type="Proteomes" id="UP000037904">
    <property type="component" value="Unassembled WGS sequence"/>
</dbReference>
<keyword evidence="3" id="KW-1185">Reference proteome</keyword>
<evidence type="ECO:0000256" key="1">
    <source>
        <dbReference type="SAM" id="Phobius"/>
    </source>
</evidence>
<proteinExistence type="predicted"/>
<accession>A0A0M9F5P8</accession>
<dbReference type="AlphaFoldDB" id="A0A0M9F5P8"/>
<reference evidence="2 3" key="1">
    <citation type="submission" date="2015-04" db="EMBL/GenBank/DDBJ databases">
        <title>The draft genome sequence of Fusarium langsethiae, a T-2/HT-2 mycotoxin producer.</title>
        <authorList>
            <person name="Lysoe E."/>
            <person name="Divon H.H."/>
            <person name="Terzi V."/>
            <person name="Orru L."/>
            <person name="Lamontanara A."/>
            <person name="Kolseth A.-K."/>
            <person name="Frandsen R.J."/>
            <person name="Nielsen K."/>
            <person name="Thrane U."/>
        </authorList>
    </citation>
    <scope>NUCLEOTIDE SEQUENCE [LARGE SCALE GENOMIC DNA]</scope>
    <source>
        <strain evidence="2 3">Fl201059</strain>
    </source>
</reference>
<feature type="transmembrane region" description="Helical" evidence="1">
    <location>
        <begin position="29"/>
        <end position="53"/>
    </location>
</feature>
<organism evidence="2 3">
    <name type="scientific">Fusarium langsethiae</name>
    <dbReference type="NCBI Taxonomy" id="179993"/>
    <lineage>
        <taxon>Eukaryota</taxon>
        <taxon>Fungi</taxon>
        <taxon>Dikarya</taxon>
        <taxon>Ascomycota</taxon>
        <taxon>Pezizomycotina</taxon>
        <taxon>Sordariomycetes</taxon>
        <taxon>Hypocreomycetidae</taxon>
        <taxon>Hypocreales</taxon>
        <taxon>Nectriaceae</taxon>
        <taxon>Fusarium</taxon>
    </lineage>
</organism>
<dbReference type="InterPro" id="IPR046368">
    <property type="entry name" value="Tag1"/>
</dbReference>
<name>A0A0M9F5P8_FUSLA</name>
<sequence>MSEKNDVTQTENGVPKSKKRTCARHCKRFWWVYLIILCIITVIVVPVIILVAVPKIAQSKINEAELEIQSVQILETEEGAYLMKIDSSITTDGKIHASVDPFEAEMYLEDWPAHVPFATVDMPETNSNKHQVVNVTQHVKIADMEEFTRFNIWFHNNETLRVTVNGKTKVKPSGLTRKYGVTFKKTVELKGLNHFAGTEVTDGEIGFGDGTDEPNFNGTTVIPNASVFTLDNGNVTFTNFVGDVEVGTLTIPNLLLKPGDNVVNITANMNQSLVLNAVQEEPYCKTGILPFKLLGKSVVNHGENLTYFAAALGSSNQTVEIDIGAIMKKSIGYTVKCGSKKD</sequence>
<gene>
    <name evidence="2" type="ORF">FLAG1_00436</name>
</gene>
<dbReference type="OrthoDB" id="10039566at2759"/>
<dbReference type="Pfam" id="PF12505">
    <property type="entry name" value="DUF3712"/>
    <property type="match status" value="1"/>
</dbReference>
<keyword evidence="1" id="KW-1133">Transmembrane helix</keyword>
<keyword evidence="1" id="KW-0472">Membrane</keyword>
<dbReference type="GO" id="GO:0000329">
    <property type="term" value="C:fungal-type vacuole membrane"/>
    <property type="evidence" value="ECO:0007669"/>
    <property type="project" value="InterPro"/>
</dbReference>
<protein>
    <submittedName>
        <fullName evidence="2">Uncharacterized protein</fullName>
    </submittedName>
</protein>
<dbReference type="PANTHER" id="PTHR35895">
    <property type="entry name" value="CHROMOSOME 16, WHOLE GENOME SHOTGUN SEQUENCE"/>
    <property type="match status" value="1"/>
</dbReference>
<dbReference type="EMBL" id="JXCE01000003">
    <property type="protein sequence ID" value="KPA46573.1"/>
    <property type="molecule type" value="Genomic_DNA"/>
</dbReference>
<evidence type="ECO:0000313" key="2">
    <source>
        <dbReference type="EMBL" id="KPA46573.1"/>
    </source>
</evidence>
<evidence type="ECO:0000313" key="3">
    <source>
        <dbReference type="Proteomes" id="UP000037904"/>
    </source>
</evidence>
<keyword evidence="1" id="KW-0812">Transmembrane</keyword>